<reference evidence="2 3" key="1">
    <citation type="submission" date="2018-01" db="EMBL/GenBank/DDBJ databases">
        <title>Bacillus asahii Genome sequencing and assembly.</title>
        <authorList>
            <person name="Jiang H."/>
            <person name="Feng Y."/>
            <person name="Zhao F."/>
            <person name="Lin X."/>
        </authorList>
    </citation>
    <scope>NUCLEOTIDE SEQUENCE [LARGE SCALE GENOMIC DNA]</scope>
    <source>
        <strain evidence="2 3">OM18</strain>
    </source>
</reference>
<gene>
    <name evidence="2" type="ORF">BAOM_3712</name>
</gene>
<sequence>MKNDVDLNDEIDEVYKVEVKRPFQKVSRFFNGQKKLANYLLLATLLSLVMGVIFLFHSVIKYSEQKDEATKLEIVDREKGDIMDDVFHILGSSTEVNENEQKQLLTIYKKYSDKLKLLAVFPAEDVKDWLKENGSVKQKPTTIYPIEYNKAAIVIGSEGILRENNNITPSGYDLGTVVMANNRWAIQYEYKSSYEQTIERHHQLTYYGPSTWSIFQTPILLFTLFIILLAFWLFFKRQNNQLKDIMG</sequence>
<keyword evidence="1" id="KW-1133">Transmembrane helix</keyword>
<dbReference type="AlphaFoldDB" id="A0A3T0KVK9"/>
<feature type="transmembrane region" description="Helical" evidence="1">
    <location>
        <begin position="214"/>
        <end position="235"/>
    </location>
</feature>
<name>A0A3T0KVK9_9BACI</name>
<feature type="transmembrane region" description="Helical" evidence="1">
    <location>
        <begin position="36"/>
        <end position="60"/>
    </location>
</feature>
<accession>A0A3T0KVK9</accession>
<evidence type="ECO:0000256" key="1">
    <source>
        <dbReference type="SAM" id="Phobius"/>
    </source>
</evidence>
<dbReference type="EMBL" id="CP026095">
    <property type="protein sequence ID" value="AZV44321.1"/>
    <property type="molecule type" value="Genomic_DNA"/>
</dbReference>
<evidence type="ECO:0000313" key="2">
    <source>
        <dbReference type="EMBL" id="AZV44321.1"/>
    </source>
</evidence>
<dbReference type="KEGG" id="pasa:BAOM_3712"/>
<keyword evidence="1" id="KW-0812">Transmembrane</keyword>
<protein>
    <submittedName>
        <fullName evidence="2">Uncharacterized protein</fullName>
    </submittedName>
</protein>
<evidence type="ECO:0000313" key="3">
    <source>
        <dbReference type="Proteomes" id="UP000283095"/>
    </source>
</evidence>
<proteinExistence type="predicted"/>
<dbReference type="Proteomes" id="UP000283095">
    <property type="component" value="Chromosome"/>
</dbReference>
<keyword evidence="1" id="KW-0472">Membrane</keyword>
<organism evidence="2 3">
    <name type="scientific">Peribacillus asahii</name>
    <dbReference type="NCBI Taxonomy" id="228899"/>
    <lineage>
        <taxon>Bacteria</taxon>
        <taxon>Bacillati</taxon>
        <taxon>Bacillota</taxon>
        <taxon>Bacilli</taxon>
        <taxon>Bacillales</taxon>
        <taxon>Bacillaceae</taxon>
        <taxon>Peribacillus</taxon>
    </lineage>
</organism>